<name>A0A8T0TI44_PANVG</name>
<evidence type="ECO:0000313" key="2">
    <source>
        <dbReference type="EMBL" id="KAG2609897.1"/>
    </source>
</evidence>
<dbReference type="AlphaFoldDB" id="A0A8T0TI44"/>
<evidence type="ECO:0000313" key="3">
    <source>
        <dbReference type="Proteomes" id="UP000823388"/>
    </source>
</evidence>
<accession>A0A8T0TI44</accession>
<reference evidence="2" key="1">
    <citation type="submission" date="2020-05" db="EMBL/GenBank/DDBJ databases">
        <title>WGS assembly of Panicum virgatum.</title>
        <authorList>
            <person name="Lovell J.T."/>
            <person name="Jenkins J."/>
            <person name="Shu S."/>
            <person name="Juenger T.E."/>
            <person name="Schmutz J."/>
        </authorList>
    </citation>
    <scope>NUCLEOTIDE SEQUENCE</scope>
    <source>
        <strain evidence="2">AP13</strain>
    </source>
</reference>
<dbReference type="EMBL" id="CM029043">
    <property type="protein sequence ID" value="KAG2609897.1"/>
    <property type="molecule type" value="Genomic_DNA"/>
</dbReference>
<feature type="region of interest" description="Disordered" evidence="1">
    <location>
        <begin position="1"/>
        <end position="20"/>
    </location>
</feature>
<keyword evidence="3" id="KW-1185">Reference proteome</keyword>
<comment type="caution">
    <text evidence="2">The sequence shown here is derived from an EMBL/GenBank/DDBJ whole genome shotgun (WGS) entry which is preliminary data.</text>
</comment>
<gene>
    <name evidence="2" type="ORF">PVAP13_4KG074933</name>
</gene>
<dbReference type="Proteomes" id="UP000823388">
    <property type="component" value="Chromosome 4K"/>
</dbReference>
<evidence type="ECO:0000256" key="1">
    <source>
        <dbReference type="SAM" id="MobiDB-lite"/>
    </source>
</evidence>
<protein>
    <submittedName>
        <fullName evidence="2">Uncharacterized protein</fullName>
    </submittedName>
</protein>
<proteinExistence type="predicted"/>
<organism evidence="2 3">
    <name type="scientific">Panicum virgatum</name>
    <name type="common">Blackwell switchgrass</name>
    <dbReference type="NCBI Taxonomy" id="38727"/>
    <lineage>
        <taxon>Eukaryota</taxon>
        <taxon>Viridiplantae</taxon>
        <taxon>Streptophyta</taxon>
        <taxon>Embryophyta</taxon>
        <taxon>Tracheophyta</taxon>
        <taxon>Spermatophyta</taxon>
        <taxon>Magnoliopsida</taxon>
        <taxon>Liliopsida</taxon>
        <taxon>Poales</taxon>
        <taxon>Poaceae</taxon>
        <taxon>PACMAD clade</taxon>
        <taxon>Panicoideae</taxon>
        <taxon>Panicodae</taxon>
        <taxon>Paniceae</taxon>
        <taxon>Panicinae</taxon>
        <taxon>Panicum</taxon>
        <taxon>Panicum sect. Hiantes</taxon>
    </lineage>
</organism>
<sequence>MRGGRRKKERRAPTSALDPAPPLQLSRAILARIWPLPRAAPFRARALPLFPRGFARPCAWCLLLCALHPSEPAVISALCRRRLPSPAPPCPLPSAPSQPCAPLPSSYGAIRTLRLLLTSSAAVPSDQTRPNRHRLVPQSWSRRPRHVPAAASPCLADRRSWLPPRCVVISWPTGRARI</sequence>
<feature type="compositionally biased region" description="Basic residues" evidence="1">
    <location>
        <begin position="1"/>
        <end position="10"/>
    </location>
</feature>